<comment type="caution">
    <text evidence="1">The sequence shown here is derived from an EMBL/GenBank/DDBJ whole genome shotgun (WGS) entry which is preliminary data.</text>
</comment>
<dbReference type="RefSeq" id="WP_194019280.1">
    <property type="nucleotide sequence ID" value="NZ_JADEVV010000012.1"/>
</dbReference>
<name>A0ABR9VSI6_9SYNC</name>
<evidence type="ECO:0000313" key="2">
    <source>
        <dbReference type="Proteomes" id="UP000658720"/>
    </source>
</evidence>
<dbReference type="Proteomes" id="UP000658720">
    <property type="component" value="Unassembled WGS sequence"/>
</dbReference>
<sequence>MNTITLKLSSVLYQTLQNLAVQTGRSPEEIATELLAKDLEIIDDPVDEFIGAFQSNIPDWGENHDYYLSQELQENHHD</sequence>
<gene>
    <name evidence="1" type="ORF">IQ217_06065</name>
</gene>
<reference evidence="1 2" key="1">
    <citation type="submission" date="2020-10" db="EMBL/GenBank/DDBJ databases">
        <authorList>
            <person name="Castelo-Branco R."/>
            <person name="Eusebio N."/>
            <person name="Adriana R."/>
            <person name="Vieira A."/>
            <person name="Brugerolle De Fraissinette N."/>
            <person name="Rezende De Castro R."/>
            <person name="Schneider M.P."/>
            <person name="Vasconcelos V."/>
            <person name="Leao P.N."/>
        </authorList>
    </citation>
    <scope>NUCLEOTIDE SEQUENCE [LARGE SCALE GENOMIC DNA]</scope>
    <source>
        <strain evidence="1 2">LEGE 00031</strain>
    </source>
</reference>
<proteinExistence type="predicted"/>
<protein>
    <submittedName>
        <fullName evidence="1">Uncharacterized protein</fullName>
    </submittedName>
</protein>
<dbReference type="EMBL" id="JADEVV010000012">
    <property type="protein sequence ID" value="MBE9253433.1"/>
    <property type="molecule type" value="Genomic_DNA"/>
</dbReference>
<organism evidence="1 2">
    <name type="scientific">Synechocystis salina LEGE 00031</name>
    <dbReference type="NCBI Taxonomy" id="1828736"/>
    <lineage>
        <taxon>Bacteria</taxon>
        <taxon>Bacillati</taxon>
        <taxon>Cyanobacteriota</taxon>
        <taxon>Cyanophyceae</taxon>
        <taxon>Synechococcales</taxon>
        <taxon>Merismopediaceae</taxon>
        <taxon>Synechocystis</taxon>
    </lineage>
</organism>
<accession>A0ABR9VSI6</accession>
<keyword evidence="2" id="KW-1185">Reference proteome</keyword>
<evidence type="ECO:0000313" key="1">
    <source>
        <dbReference type="EMBL" id="MBE9253433.1"/>
    </source>
</evidence>